<evidence type="ECO:0000256" key="11">
    <source>
        <dbReference type="ARBA" id="ARBA00036633"/>
    </source>
</evidence>
<keyword evidence="10" id="KW-0624">Polysaccharide degradation</keyword>
<reference evidence="19 20" key="1">
    <citation type="submission" date="2018-05" db="EMBL/GenBank/DDBJ databases">
        <title>Genome sequencing and assembly of the regulated plant pathogen Lachnellula willkommii and related sister species for the development of diagnostic species identification markers.</title>
        <authorList>
            <person name="Giroux E."/>
            <person name="Bilodeau G."/>
        </authorList>
    </citation>
    <scope>NUCLEOTIDE SEQUENCE [LARGE SCALE GENOMIC DNA]</scope>
    <source>
        <strain evidence="19 20">CBS 268.59</strain>
    </source>
</reference>
<comment type="similarity">
    <text evidence="2 17">Belongs to the glycosyl hydrolase 5 (cellulase A) family.</text>
</comment>
<evidence type="ECO:0000256" key="3">
    <source>
        <dbReference type="ARBA" id="ARBA00022525"/>
    </source>
</evidence>
<dbReference type="Proteomes" id="UP000469558">
    <property type="component" value="Unassembled WGS sequence"/>
</dbReference>
<dbReference type="Gene3D" id="3.20.20.80">
    <property type="entry name" value="Glycosidases"/>
    <property type="match status" value="1"/>
</dbReference>
<keyword evidence="9" id="KW-0961">Cell wall biogenesis/degradation</keyword>
<dbReference type="InterPro" id="IPR001547">
    <property type="entry name" value="Glyco_hydro_5"/>
</dbReference>
<organism evidence="19 20">
    <name type="scientific">Lachnellula suecica</name>
    <dbReference type="NCBI Taxonomy" id="602035"/>
    <lineage>
        <taxon>Eukaryota</taxon>
        <taxon>Fungi</taxon>
        <taxon>Dikarya</taxon>
        <taxon>Ascomycota</taxon>
        <taxon>Pezizomycotina</taxon>
        <taxon>Leotiomycetes</taxon>
        <taxon>Helotiales</taxon>
        <taxon>Lachnaceae</taxon>
        <taxon>Lachnellula</taxon>
    </lineage>
</organism>
<dbReference type="AlphaFoldDB" id="A0A8T9BXD7"/>
<feature type="domain" description="Glycoside hydrolase family 5" evidence="18">
    <location>
        <begin position="109"/>
        <end position="256"/>
    </location>
</feature>
<accession>A0A8T9BXD7</accession>
<evidence type="ECO:0000256" key="4">
    <source>
        <dbReference type="ARBA" id="ARBA00022729"/>
    </source>
</evidence>
<evidence type="ECO:0000313" key="20">
    <source>
        <dbReference type="Proteomes" id="UP000469558"/>
    </source>
</evidence>
<evidence type="ECO:0000256" key="16">
    <source>
        <dbReference type="ARBA" id="ARBA00043257"/>
    </source>
</evidence>
<evidence type="ECO:0000256" key="13">
    <source>
        <dbReference type="ARBA" id="ARBA00038935"/>
    </source>
</evidence>
<evidence type="ECO:0000256" key="14">
    <source>
        <dbReference type="ARBA" id="ARBA00041472"/>
    </source>
</evidence>
<dbReference type="GO" id="GO:0004338">
    <property type="term" value="F:glucan exo-1,3-beta-glucosidase activity"/>
    <property type="evidence" value="ECO:0007669"/>
    <property type="project" value="TreeGrafter"/>
</dbReference>
<evidence type="ECO:0000256" key="6">
    <source>
        <dbReference type="ARBA" id="ARBA00023180"/>
    </source>
</evidence>
<keyword evidence="5 17" id="KW-0378">Hydrolase</keyword>
<evidence type="ECO:0000256" key="17">
    <source>
        <dbReference type="RuleBase" id="RU361153"/>
    </source>
</evidence>
<keyword evidence="7" id="KW-0119">Carbohydrate metabolism</keyword>
<dbReference type="InterPro" id="IPR050386">
    <property type="entry name" value="Glycosyl_hydrolase_5"/>
</dbReference>
<dbReference type="GO" id="GO:0071555">
    <property type="term" value="P:cell wall organization"/>
    <property type="evidence" value="ECO:0007669"/>
    <property type="project" value="UniProtKB-KW"/>
</dbReference>
<evidence type="ECO:0000259" key="18">
    <source>
        <dbReference type="Pfam" id="PF00150"/>
    </source>
</evidence>
<comment type="subcellular location">
    <subcellularLocation>
        <location evidence="1">Secreted</location>
    </subcellularLocation>
</comment>
<evidence type="ECO:0000256" key="2">
    <source>
        <dbReference type="ARBA" id="ARBA00005641"/>
    </source>
</evidence>
<evidence type="ECO:0000256" key="9">
    <source>
        <dbReference type="ARBA" id="ARBA00023316"/>
    </source>
</evidence>
<dbReference type="SUPFAM" id="SSF51445">
    <property type="entry name" value="(Trans)glycosidases"/>
    <property type="match status" value="1"/>
</dbReference>
<keyword evidence="4" id="KW-0732">Signal</keyword>
<protein>
    <recommendedName>
        <fullName evidence="13">glucan endo-1,6-beta-glucosidase</fullName>
        <ecNumber evidence="13">3.2.1.75</ecNumber>
    </recommendedName>
    <alternativeName>
        <fullName evidence="15">Beta-1,6-glucanase B</fullName>
    </alternativeName>
    <alternativeName>
        <fullName evidence="14">Endo-1,6-beta-D-glucanase B</fullName>
    </alternativeName>
    <alternativeName>
        <fullName evidence="16">Endo-1,6-beta-glucanase B</fullName>
    </alternativeName>
</protein>
<sequence length="261" mass="28883">MRIFDMHVIAYITILGFLFAPPVLGWLPGGDKEIRGVDGNSHFSLSPSLSSAHRRSIALPTGKIRGVNLGSLFVFEPWLATQTWKKMGCGASLTEFDCVSKLGQSKANTSFAGHWNTWINQSDIQTIVSYGLNTLRIPVGYWMTESLVSRSEHFPQGGLEYLQRICGWASDAGLFIIIDMHGAPGAQTADSVSTGQYASSAGFYDNSQYDRGIKFLSWLTNLTHTVNEFRNVGMIGIVNEPEQNHTLVQSMINDFYPEAYT</sequence>
<dbReference type="GO" id="GO:0046557">
    <property type="term" value="F:glucan endo-1,6-beta-glucosidase activity"/>
    <property type="evidence" value="ECO:0007669"/>
    <property type="project" value="UniProtKB-EC"/>
</dbReference>
<dbReference type="Pfam" id="PF00150">
    <property type="entry name" value="Cellulase"/>
    <property type="match status" value="1"/>
</dbReference>
<keyword evidence="3" id="KW-0964">Secreted</keyword>
<evidence type="ECO:0000256" key="12">
    <source>
        <dbReference type="ARBA" id="ARBA00037628"/>
    </source>
</evidence>
<dbReference type="PANTHER" id="PTHR31297">
    <property type="entry name" value="GLUCAN ENDO-1,6-BETA-GLUCOSIDASE B"/>
    <property type="match status" value="1"/>
</dbReference>
<feature type="non-terminal residue" evidence="19">
    <location>
        <position position="1"/>
    </location>
</feature>
<dbReference type="OrthoDB" id="1887033at2759"/>
<evidence type="ECO:0000256" key="15">
    <source>
        <dbReference type="ARBA" id="ARBA00042025"/>
    </source>
</evidence>
<keyword evidence="6" id="KW-0325">Glycoprotein</keyword>
<comment type="catalytic activity">
    <reaction evidence="11">
        <text>Random hydrolysis of (1-&gt;6)-linkages in (1-&gt;6)-beta-D-glucans.</text>
        <dbReference type="EC" id="3.2.1.75"/>
    </reaction>
</comment>
<name>A0A8T9BXD7_9HELO</name>
<evidence type="ECO:0000256" key="8">
    <source>
        <dbReference type="ARBA" id="ARBA00023295"/>
    </source>
</evidence>
<dbReference type="EMBL" id="QGMK01001704">
    <property type="protein sequence ID" value="TVY65554.1"/>
    <property type="molecule type" value="Genomic_DNA"/>
</dbReference>
<gene>
    <name evidence="19" type="primary">exgB_1</name>
    <name evidence="19" type="ORF">LSUE1_G009313</name>
</gene>
<evidence type="ECO:0000256" key="1">
    <source>
        <dbReference type="ARBA" id="ARBA00004613"/>
    </source>
</evidence>
<dbReference type="GO" id="GO:0009986">
    <property type="term" value="C:cell surface"/>
    <property type="evidence" value="ECO:0007669"/>
    <property type="project" value="TreeGrafter"/>
</dbReference>
<evidence type="ECO:0000256" key="7">
    <source>
        <dbReference type="ARBA" id="ARBA00023277"/>
    </source>
</evidence>
<evidence type="ECO:0000256" key="10">
    <source>
        <dbReference type="ARBA" id="ARBA00023326"/>
    </source>
</evidence>
<dbReference type="PANTHER" id="PTHR31297:SF39">
    <property type="entry name" value="GLUCAN ENDO-1,6-BETA-GLUCOSIDASE B"/>
    <property type="match status" value="1"/>
</dbReference>
<dbReference type="GO" id="GO:0005576">
    <property type="term" value="C:extracellular region"/>
    <property type="evidence" value="ECO:0007669"/>
    <property type="project" value="UniProtKB-SubCell"/>
</dbReference>
<dbReference type="InterPro" id="IPR017853">
    <property type="entry name" value="GH"/>
</dbReference>
<comment type="caution">
    <text evidence="19">The sequence shown here is derived from an EMBL/GenBank/DDBJ whole genome shotgun (WGS) entry which is preliminary data.</text>
</comment>
<dbReference type="GO" id="GO:0009251">
    <property type="term" value="P:glucan catabolic process"/>
    <property type="evidence" value="ECO:0007669"/>
    <property type="project" value="TreeGrafter"/>
</dbReference>
<comment type="function">
    <text evidence="12">Beta-glucanases participate in the metabolism of beta-glucan, the main structural component of the cell wall. Acts on lutean, pustulan and 1,6-oligo-beta-D-glucosides.</text>
</comment>
<keyword evidence="20" id="KW-1185">Reference proteome</keyword>
<evidence type="ECO:0000313" key="19">
    <source>
        <dbReference type="EMBL" id="TVY65554.1"/>
    </source>
</evidence>
<evidence type="ECO:0000256" key="5">
    <source>
        <dbReference type="ARBA" id="ARBA00022801"/>
    </source>
</evidence>
<keyword evidence="8 17" id="KW-0326">Glycosidase</keyword>
<dbReference type="EC" id="3.2.1.75" evidence="13"/>
<proteinExistence type="inferred from homology"/>